<dbReference type="EMBL" id="JAPEQW010000002">
    <property type="protein sequence ID" value="MCW8037929.1"/>
    <property type="molecule type" value="Genomic_DNA"/>
</dbReference>
<reference evidence="1 2" key="1">
    <citation type="submission" date="2022-11" db="EMBL/GenBank/DDBJ databases">
        <title>Acinetobacter entericus sp. nov., isolated from the gut of the plastic-eating larvae of the Coleoptera insect Zophobas atratus.</title>
        <authorList>
            <person name="Dong X."/>
            <person name="Yang Y."/>
        </authorList>
    </citation>
    <scope>NUCLEOTIDE SEQUENCE [LARGE SCALE GENOMIC DNA]</scope>
    <source>
        <strain evidence="1 2">BIT-DXN8</strain>
    </source>
</reference>
<name>A0ABT3NED9_9GAMM</name>
<dbReference type="Proteomes" id="UP001209682">
    <property type="component" value="Unassembled WGS sequence"/>
</dbReference>
<accession>A0ABT3NED9</accession>
<organism evidence="1 2">
    <name type="scientific">Acinetobacter entericus</name>
    <dbReference type="NCBI Taxonomy" id="2989714"/>
    <lineage>
        <taxon>Bacteria</taxon>
        <taxon>Pseudomonadati</taxon>
        <taxon>Pseudomonadota</taxon>
        <taxon>Gammaproteobacteria</taxon>
        <taxon>Moraxellales</taxon>
        <taxon>Moraxellaceae</taxon>
        <taxon>Acinetobacter</taxon>
    </lineage>
</organism>
<sequence length="128" mass="14786">MKPNDSVEVDFISESRTEFSGNRFTGMGVIDRCEDGYVYGRLDNGLPFMCNENDVSVMEHAPCFETWIKAQEDDFKILLNQHGKRVFIKRNGEYEILSVRLAHKVWRMNQNEGAITPQPIMLDISSEH</sequence>
<evidence type="ECO:0000313" key="1">
    <source>
        <dbReference type="EMBL" id="MCW8037929.1"/>
    </source>
</evidence>
<keyword evidence="2" id="KW-1185">Reference proteome</keyword>
<protein>
    <submittedName>
        <fullName evidence="1">Uncharacterized protein</fullName>
    </submittedName>
</protein>
<dbReference type="RefSeq" id="WP_265464645.1">
    <property type="nucleotide sequence ID" value="NZ_JAPEQW010000002.1"/>
</dbReference>
<gene>
    <name evidence="1" type="ORF">OKC24_01850</name>
</gene>
<proteinExistence type="predicted"/>
<comment type="caution">
    <text evidence="1">The sequence shown here is derived from an EMBL/GenBank/DDBJ whole genome shotgun (WGS) entry which is preliminary data.</text>
</comment>
<evidence type="ECO:0000313" key="2">
    <source>
        <dbReference type="Proteomes" id="UP001209682"/>
    </source>
</evidence>